<dbReference type="GO" id="GO:0005886">
    <property type="term" value="C:plasma membrane"/>
    <property type="evidence" value="ECO:0007669"/>
    <property type="project" value="UniProtKB-SubCell"/>
</dbReference>
<name>A0AAW2HNA0_9NEOP</name>
<dbReference type="AlphaFoldDB" id="A0AAW2HNA0"/>
<keyword evidence="4" id="KW-1133">Transmembrane helix</keyword>
<sequence>MSKMLCCLLVTKKMTDECEATVTLLNKLHDDCFDSEFHDEIETLKLQILHRQICFDACGFFKIDLNLLQFVSTSFISN</sequence>
<proteinExistence type="predicted"/>
<evidence type="ECO:0000256" key="3">
    <source>
        <dbReference type="ARBA" id="ARBA00022692"/>
    </source>
</evidence>
<gene>
    <name evidence="6" type="ORF">PYX00_008547</name>
</gene>
<keyword evidence="3" id="KW-0812">Transmembrane</keyword>
<protein>
    <submittedName>
        <fullName evidence="6">Uncharacterized protein</fullName>
    </submittedName>
</protein>
<keyword evidence="2" id="KW-1003">Cell membrane</keyword>
<dbReference type="Pfam" id="PF08395">
    <property type="entry name" value="7tm_7"/>
    <property type="match status" value="1"/>
</dbReference>
<dbReference type="InterPro" id="IPR013604">
    <property type="entry name" value="7TM_chemorcpt"/>
</dbReference>
<evidence type="ECO:0000313" key="6">
    <source>
        <dbReference type="EMBL" id="KAL0271460.1"/>
    </source>
</evidence>
<evidence type="ECO:0000256" key="1">
    <source>
        <dbReference type="ARBA" id="ARBA00004651"/>
    </source>
</evidence>
<organism evidence="6">
    <name type="scientific">Menopon gallinae</name>
    <name type="common">poultry shaft louse</name>
    <dbReference type="NCBI Taxonomy" id="328185"/>
    <lineage>
        <taxon>Eukaryota</taxon>
        <taxon>Metazoa</taxon>
        <taxon>Ecdysozoa</taxon>
        <taxon>Arthropoda</taxon>
        <taxon>Hexapoda</taxon>
        <taxon>Insecta</taxon>
        <taxon>Pterygota</taxon>
        <taxon>Neoptera</taxon>
        <taxon>Paraneoptera</taxon>
        <taxon>Psocodea</taxon>
        <taxon>Troctomorpha</taxon>
        <taxon>Phthiraptera</taxon>
        <taxon>Amblycera</taxon>
        <taxon>Menoponidae</taxon>
        <taxon>Menopon</taxon>
    </lineage>
</organism>
<reference evidence="6" key="1">
    <citation type="journal article" date="2024" name="Gigascience">
        <title>Chromosome-level genome of the poultry shaft louse Menopon gallinae provides insight into the host-switching and adaptive evolution of parasitic lice.</title>
        <authorList>
            <person name="Xu Y."/>
            <person name="Ma L."/>
            <person name="Liu S."/>
            <person name="Liang Y."/>
            <person name="Liu Q."/>
            <person name="He Z."/>
            <person name="Tian L."/>
            <person name="Duan Y."/>
            <person name="Cai W."/>
            <person name="Li H."/>
            <person name="Song F."/>
        </authorList>
    </citation>
    <scope>NUCLEOTIDE SEQUENCE</scope>
    <source>
        <strain evidence="6">Cailab_2023a</strain>
    </source>
</reference>
<comment type="caution">
    <text evidence="6">The sequence shown here is derived from an EMBL/GenBank/DDBJ whole genome shotgun (WGS) entry which is preliminary data.</text>
</comment>
<evidence type="ECO:0000256" key="2">
    <source>
        <dbReference type="ARBA" id="ARBA00022475"/>
    </source>
</evidence>
<dbReference type="EMBL" id="JARGDH010000004">
    <property type="protein sequence ID" value="KAL0271460.1"/>
    <property type="molecule type" value="Genomic_DNA"/>
</dbReference>
<evidence type="ECO:0000256" key="5">
    <source>
        <dbReference type="ARBA" id="ARBA00023136"/>
    </source>
</evidence>
<dbReference type="GO" id="GO:0050909">
    <property type="term" value="P:sensory perception of taste"/>
    <property type="evidence" value="ECO:0007669"/>
    <property type="project" value="InterPro"/>
</dbReference>
<evidence type="ECO:0000256" key="4">
    <source>
        <dbReference type="ARBA" id="ARBA00022989"/>
    </source>
</evidence>
<comment type="subcellular location">
    <subcellularLocation>
        <location evidence="1">Cell membrane</location>
        <topology evidence="1">Multi-pass membrane protein</topology>
    </subcellularLocation>
</comment>
<accession>A0AAW2HNA0</accession>
<keyword evidence="5" id="KW-0472">Membrane</keyword>